<dbReference type="EMBL" id="VDFV01000004">
    <property type="protein sequence ID" value="TNC73403.1"/>
    <property type="molecule type" value="Genomic_DNA"/>
</dbReference>
<organism evidence="1 2">
    <name type="scientific">Rubellimicrobium roseum</name>
    <dbReference type="NCBI Taxonomy" id="687525"/>
    <lineage>
        <taxon>Bacteria</taxon>
        <taxon>Pseudomonadati</taxon>
        <taxon>Pseudomonadota</taxon>
        <taxon>Alphaproteobacteria</taxon>
        <taxon>Rhodobacterales</taxon>
        <taxon>Roseobacteraceae</taxon>
        <taxon>Rubellimicrobium</taxon>
    </lineage>
</organism>
<evidence type="ECO:0000313" key="2">
    <source>
        <dbReference type="Proteomes" id="UP000305709"/>
    </source>
</evidence>
<dbReference type="Pfam" id="PF09550">
    <property type="entry name" value="Phage_TAC_6"/>
    <property type="match status" value="1"/>
</dbReference>
<dbReference type="NCBIfam" id="TIGR02216">
    <property type="entry name" value="phage_TIGR02216"/>
    <property type="match status" value="1"/>
</dbReference>
<dbReference type="AlphaFoldDB" id="A0A5C4NFI3"/>
<dbReference type="Proteomes" id="UP000305709">
    <property type="component" value="Unassembled WGS sequence"/>
</dbReference>
<proteinExistence type="predicted"/>
<dbReference type="InterPro" id="IPR011739">
    <property type="entry name" value="GTA_rcc01693"/>
</dbReference>
<accession>A0A5C4NFI3</accession>
<comment type="caution">
    <text evidence="1">The sequence shown here is derived from an EMBL/GenBank/DDBJ whole genome shotgun (WGS) entry which is preliminary data.</text>
</comment>
<dbReference type="OrthoDB" id="7582980at2"/>
<reference evidence="1 2" key="1">
    <citation type="submission" date="2019-06" db="EMBL/GenBank/DDBJ databases">
        <authorList>
            <person name="Jiang L."/>
        </authorList>
    </citation>
    <scope>NUCLEOTIDE SEQUENCE [LARGE SCALE GENOMIC DNA]</scope>
    <source>
        <strain evidence="1 2">YIM 48858</strain>
    </source>
</reference>
<dbReference type="InterPro" id="IPR019056">
    <property type="entry name" value="Phage_TAC_6"/>
</dbReference>
<evidence type="ECO:0000313" key="1">
    <source>
        <dbReference type="EMBL" id="TNC73403.1"/>
    </source>
</evidence>
<protein>
    <submittedName>
        <fullName evidence="1">Phage tail assembly chaperone</fullName>
    </submittedName>
</protein>
<sequence length="65" mass="7263">MSAPFDWPALLRAGLQTLRLRPAEFWALTPAELSLMLGLDHCPLPMGRARFRELAARHPDQGPTP</sequence>
<dbReference type="RefSeq" id="WP_139080726.1">
    <property type="nucleotide sequence ID" value="NZ_VDFV01000004.1"/>
</dbReference>
<gene>
    <name evidence="1" type="ORF">FHG71_06060</name>
</gene>
<name>A0A5C4NFI3_9RHOB</name>
<keyword evidence="2" id="KW-1185">Reference proteome</keyword>